<comment type="caution">
    <text evidence="1">The sequence shown here is derived from an EMBL/GenBank/DDBJ whole genome shotgun (WGS) entry which is preliminary data.</text>
</comment>
<gene>
    <name evidence="1" type="ORF">Cgig2_009135</name>
</gene>
<proteinExistence type="predicted"/>
<dbReference type="AlphaFoldDB" id="A0A9Q1Q9P2"/>
<evidence type="ECO:0000313" key="1">
    <source>
        <dbReference type="EMBL" id="KAJ8433035.1"/>
    </source>
</evidence>
<dbReference type="Proteomes" id="UP001153076">
    <property type="component" value="Unassembled WGS sequence"/>
</dbReference>
<accession>A0A9Q1Q9P2</accession>
<organism evidence="1 2">
    <name type="scientific">Carnegiea gigantea</name>
    <dbReference type="NCBI Taxonomy" id="171969"/>
    <lineage>
        <taxon>Eukaryota</taxon>
        <taxon>Viridiplantae</taxon>
        <taxon>Streptophyta</taxon>
        <taxon>Embryophyta</taxon>
        <taxon>Tracheophyta</taxon>
        <taxon>Spermatophyta</taxon>
        <taxon>Magnoliopsida</taxon>
        <taxon>eudicotyledons</taxon>
        <taxon>Gunneridae</taxon>
        <taxon>Pentapetalae</taxon>
        <taxon>Caryophyllales</taxon>
        <taxon>Cactineae</taxon>
        <taxon>Cactaceae</taxon>
        <taxon>Cactoideae</taxon>
        <taxon>Echinocereeae</taxon>
        <taxon>Carnegiea</taxon>
    </lineage>
</organism>
<reference evidence="1" key="1">
    <citation type="submission" date="2022-04" db="EMBL/GenBank/DDBJ databases">
        <title>Carnegiea gigantea Genome sequencing and assembly v2.</title>
        <authorList>
            <person name="Copetti D."/>
            <person name="Sanderson M.J."/>
            <person name="Burquez A."/>
            <person name="Wojciechowski M.F."/>
        </authorList>
    </citation>
    <scope>NUCLEOTIDE SEQUENCE</scope>
    <source>
        <strain evidence="1">SGP5-SGP5p</strain>
        <tissue evidence="1">Aerial part</tissue>
    </source>
</reference>
<keyword evidence="2" id="KW-1185">Reference proteome</keyword>
<protein>
    <submittedName>
        <fullName evidence="1">Uncharacterized protein</fullName>
    </submittedName>
</protein>
<sequence>MWDTCNSIIIAWTTNSMFESIGKSIFNGSRKYKINKDIYEVKQNHDLEELEDMNELPKISIIIDEITMFLQAVTKQKEEQKTQRSHLLLMYPLPSVKTAKSQREILIMKRLDIESTSLYNRIEDKRNIKNIQHGILKARKIFKKGVIRDIKMLRANIQIFGKALGRETGKEAGKVLEVDVYPLCSLTYSHKGHTNPVTIVLLMKFKGIGPNYGATTTQTKGDVGLIIPRSSKTKERELCFIMLGT</sequence>
<dbReference type="EMBL" id="JAKOGI010000564">
    <property type="protein sequence ID" value="KAJ8433035.1"/>
    <property type="molecule type" value="Genomic_DNA"/>
</dbReference>
<dbReference type="OrthoDB" id="5544992at2759"/>
<evidence type="ECO:0000313" key="2">
    <source>
        <dbReference type="Proteomes" id="UP001153076"/>
    </source>
</evidence>
<name>A0A9Q1Q9P2_9CARY</name>